<dbReference type="EMBL" id="CYZP01000007">
    <property type="protein sequence ID" value="CUN77896.1"/>
    <property type="molecule type" value="Genomic_DNA"/>
</dbReference>
<evidence type="ECO:0000256" key="2">
    <source>
        <dbReference type="ARBA" id="ARBA00023082"/>
    </source>
</evidence>
<dbReference type="EMBL" id="CYZA01000007">
    <property type="protein sequence ID" value="CUN92197.1"/>
    <property type="molecule type" value="Genomic_DNA"/>
</dbReference>
<feature type="domain" description="RNA polymerase sigma-70 region 2" evidence="4">
    <location>
        <begin position="9"/>
        <end position="76"/>
    </location>
</feature>
<keyword evidence="3" id="KW-0804">Transcription</keyword>
<protein>
    <submittedName>
        <fullName evidence="6">RNA polymerase sigma factor SigX</fullName>
    </submittedName>
</protein>
<evidence type="ECO:0000313" key="5">
    <source>
        <dbReference type="EMBL" id="CUN77896.1"/>
    </source>
</evidence>
<keyword evidence="1" id="KW-0805">Transcription regulation</keyword>
<accession>A0A174AUI7</accession>
<dbReference type="Gene3D" id="1.10.1740.10">
    <property type="match status" value="1"/>
</dbReference>
<evidence type="ECO:0000313" key="6">
    <source>
        <dbReference type="EMBL" id="CUN92197.1"/>
    </source>
</evidence>
<sequence length="177" mass="21287">MENIDFVSIYRKYRSRAFNIGKFILGDEDEAEDVCQDVFETLFHMGRSVDFSDEKKLENLIVRISYHKASDHRKKAFRKYEYANSDAILEMTDMRVRKGNRVDEIVLNLEAAGYLQSIFEKLREKNRTNYEIYVSVTLYDIPTRLVARHYHITENNVNNRVMRTRRWLAREYKKITR</sequence>
<dbReference type="SUPFAM" id="SSF88946">
    <property type="entry name" value="Sigma2 domain of RNA polymerase sigma factors"/>
    <property type="match status" value="1"/>
</dbReference>
<dbReference type="InterPro" id="IPR007627">
    <property type="entry name" value="RNA_pol_sigma70_r2"/>
</dbReference>
<keyword evidence="2" id="KW-0731">Sigma factor</keyword>
<evidence type="ECO:0000256" key="1">
    <source>
        <dbReference type="ARBA" id="ARBA00023015"/>
    </source>
</evidence>
<organism evidence="6 8">
    <name type="scientific">Blautia obeum</name>
    <dbReference type="NCBI Taxonomy" id="40520"/>
    <lineage>
        <taxon>Bacteria</taxon>
        <taxon>Bacillati</taxon>
        <taxon>Bacillota</taxon>
        <taxon>Clostridia</taxon>
        <taxon>Lachnospirales</taxon>
        <taxon>Lachnospiraceae</taxon>
        <taxon>Blautia</taxon>
    </lineage>
</organism>
<evidence type="ECO:0000313" key="7">
    <source>
        <dbReference type="EMBL" id="CUP73812.1"/>
    </source>
</evidence>
<dbReference type="Proteomes" id="UP000095447">
    <property type="component" value="Unassembled WGS sequence"/>
</dbReference>
<name>A0A174AUI7_9FIRM</name>
<evidence type="ECO:0000313" key="10">
    <source>
        <dbReference type="Proteomes" id="UP000095762"/>
    </source>
</evidence>
<evidence type="ECO:0000313" key="8">
    <source>
        <dbReference type="Proteomes" id="UP000095447"/>
    </source>
</evidence>
<dbReference type="PANTHER" id="PTHR43133">
    <property type="entry name" value="RNA POLYMERASE ECF-TYPE SIGMA FACTO"/>
    <property type="match status" value="1"/>
</dbReference>
<dbReference type="InterPro" id="IPR013325">
    <property type="entry name" value="RNA_pol_sigma_r2"/>
</dbReference>
<evidence type="ECO:0000313" key="9">
    <source>
        <dbReference type="Proteomes" id="UP000095645"/>
    </source>
</evidence>
<dbReference type="AlphaFoldDB" id="A0A174AUI7"/>
<proteinExistence type="predicted"/>
<dbReference type="Pfam" id="PF04542">
    <property type="entry name" value="Sigma70_r2"/>
    <property type="match status" value="1"/>
</dbReference>
<reference evidence="8 9" key="1">
    <citation type="submission" date="2015-09" db="EMBL/GenBank/DDBJ databases">
        <authorList>
            <consortium name="Pathogen Informatics"/>
        </authorList>
    </citation>
    <scope>NUCLEOTIDE SEQUENCE [LARGE SCALE GENOMIC DNA]</scope>
    <source>
        <strain evidence="6 8">2789STDY5608838</strain>
        <strain evidence="5 9">2789STDY5834861</strain>
        <strain evidence="7 10">2789STDY5834957</strain>
    </source>
</reference>
<dbReference type="PANTHER" id="PTHR43133:SF46">
    <property type="entry name" value="RNA POLYMERASE SIGMA-70 FACTOR ECF SUBFAMILY"/>
    <property type="match status" value="1"/>
</dbReference>
<dbReference type="GeneID" id="75077190"/>
<gene>
    <name evidence="6" type="ORF">ERS852395_01698</name>
    <name evidence="5" type="ORF">ERS852476_01058</name>
    <name evidence="7" type="ORF">ERS852569_00600</name>
</gene>
<dbReference type="InterPro" id="IPR039425">
    <property type="entry name" value="RNA_pol_sigma-70-like"/>
</dbReference>
<dbReference type="RefSeq" id="WP_008706973.1">
    <property type="nucleotide sequence ID" value="NZ_CYZA01000007.1"/>
</dbReference>
<evidence type="ECO:0000259" key="4">
    <source>
        <dbReference type="Pfam" id="PF04542"/>
    </source>
</evidence>
<dbReference type="GO" id="GO:0006352">
    <property type="term" value="P:DNA-templated transcription initiation"/>
    <property type="evidence" value="ECO:0007669"/>
    <property type="project" value="InterPro"/>
</dbReference>
<evidence type="ECO:0000256" key="3">
    <source>
        <dbReference type="ARBA" id="ARBA00023163"/>
    </source>
</evidence>
<dbReference type="Proteomes" id="UP000095645">
    <property type="component" value="Unassembled WGS sequence"/>
</dbReference>
<dbReference type="Proteomes" id="UP000095762">
    <property type="component" value="Unassembled WGS sequence"/>
</dbReference>
<dbReference type="EMBL" id="CZBP01000003">
    <property type="protein sequence ID" value="CUP73812.1"/>
    <property type="molecule type" value="Genomic_DNA"/>
</dbReference>
<dbReference type="GO" id="GO:0016987">
    <property type="term" value="F:sigma factor activity"/>
    <property type="evidence" value="ECO:0007669"/>
    <property type="project" value="UniProtKB-KW"/>
</dbReference>